<dbReference type="SMART" id="SM00028">
    <property type="entry name" value="TPR"/>
    <property type="match status" value="9"/>
</dbReference>
<dbReference type="SUPFAM" id="SSF48452">
    <property type="entry name" value="TPR-like"/>
    <property type="match status" value="3"/>
</dbReference>
<dbReference type="PANTHER" id="PTHR44943:SF10">
    <property type="match status" value="1"/>
</dbReference>
<dbReference type="PANTHER" id="PTHR44943">
    <property type="entry name" value="CELLULOSE SYNTHASE OPERON PROTEIN C"/>
    <property type="match status" value="1"/>
</dbReference>
<dbReference type="Gene3D" id="1.25.40.10">
    <property type="entry name" value="Tetratricopeptide repeat domain"/>
    <property type="match status" value="2"/>
</dbReference>
<evidence type="ECO:0000313" key="4">
    <source>
        <dbReference type="EMBL" id="SHK69289.1"/>
    </source>
</evidence>
<feature type="repeat" description="TPR" evidence="3">
    <location>
        <begin position="40"/>
        <end position="73"/>
    </location>
</feature>
<keyword evidence="2 3" id="KW-0802">TPR repeat</keyword>
<dbReference type="InterPro" id="IPR051685">
    <property type="entry name" value="Ycf3/AcsC/BcsC/TPR_MFPF"/>
</dbReference>
<dbReference type="STRING" id="1121322.SAMN02745136_03113"/>
<name>A0A1M6UJD8_9FIRM</name>
<dbReference type="InterPro" id="IPR011990">
    <property type="entry name" value="TPR-like_helical_dom_sf"/>
</dbReference>
<evidence type="ECO:0000256" key="3">
    <source>
        <dbReference type="PROSITE-ProRule" id="PRU00339"/>
    </source>
</evidence>
<dbReference type="Pfam" id="PF13432">
    <property type="entry name" value="TPR_16"/>
    <property type="match status" value="2"/>
</dbReference>
<dbReference type="Pfam" id="PF13181">
    <property type="entry name" value="TPR_8"/>
    <property type="match status" value="1"/>
</dbReference>
<gene>
    <name evidence="4" type="ORF">SAMN02745136_03113</name>
</gene>
<proteinExistence type="predicted"/>
<organism evidence="4 5">
    <name type="scientific">Anaerocolumna jejuensis DSM 15929</name>
    <dbReference type="NCBI Taxonomy" id="1121322"/>
    <lineage>
        <taxon>Bacteria</taxon>
        <taxon>Bacillati</taxon>
        <taxon>Bacillota</taxon>
        <taxon>Clostridia</taxon>
        <taxon>Lachnospirales</taxon>
        <taxon>Lachnospiraceae</taxon>
        <taxon>Anaerocolumna</taxon>
    </lineage>
</organism>
<feature type="repeat" description="TPR" evidence="3">
    <location>
        <begin position="108"/>
        <end position="141"/>
    </location>
</feature>
<evidence type="ECO:0000256" key="2">
    <source>
        <dbReference type="ARBA" id="ARBA00022803"/>
    </source>
</evidence>
<dbReference type="Proteomes" id="UP000184386">
    <property type="component" value="Unassembled WGS sequence"/>
</dbReference>
<dbReference type="EMBL" id="FRAC01000015">
    <property type="protein sequence ID" value="SHK69289.1"/>
    <property type="molecule type" value="Genomic_DNA"/>
</dbReference>
<feature type="repeat" description="TPR" evidence="3">
    <location>
        <begin position="6"/>
        <end position="39"/>
    </location>
</feature>
<sequence>MNEMLATEYLKQGEVLLENGKDEYSLQYFKKAEQENPFSSVVYIGMGIAYTNMEQYGQAEDSFLKALKVNSEEGNIYFHLGNINFLKNEKVKGIQYYNQAIAKGYDESQLYYNLGIVYEEEGEDILALRNYSKAIIKAPLRGEIRLRKAQLYIKQKKYHEAVQALEEMTLECPDYFEGYHMKIRLYSDMEEYDKSLAAVEEVRRIFPEDSGFVLDQANLYADLNRFDEALEVLEAEEGRIGNGLDKREAAIERARIYALKGNMQETISNLIKAKEASNEKVPPESDPAAEYFLLNCYISIEDYEKALDCAKSLKGIEETGYYTLAAYYYEPYCLQKLQREKESKELYQVGVEKLRSHSLEYPHHLDAYFFRILCLKDLKMYDKALELSDYIIKVKDDSAEFYAIREMLLSEMGREEEAKEARAKSRSLGGITALLPANGE</sequence>
<dbReference type="RefSeq" id="WP_073277528.1">
    <property type="nucleotide sequence ID" value="NZ_FRAC01000015.1"/>
</dbReference>
<accession>A0A1M6UJD8</accession>
<keyword evidence="5" id="KW-1185">Reference proteome</keyword>
<dbReference type="AlphaFoldDB" id="A0A1M6UJD8"/>
<protein>
    <submittedName>
        <fullName evidence="4">Tfp pilus assembly protein PilF</fullName>
    </submittedName>
</protein>
<dbReference type="InterPro" id="IPR019734">
    <property type="entry name" value="TPR_rpt"/>
</dbReference>
<evidence type="ECO:0000313" key="5">
    <source>
        <dbReference type="Proteomes" id="UP000184386"/>
    </source>
</evidence>
<keyword evidence="1" id="KW-0677">Repeat</keyword>
<dbReference type="OrthoDB" id="2048996at2"/>
<reference evidence="4 5" key="1">
    <citation type="submission" date="2016-11" db="EMBL/GenBank/DDBJ databases">
        <authorList>
            <person name="Jaros S."/>
            <person name="Januszkiewicz K."/>
            <person name="Wedrychowicz H."/>
        </authorList>
    </citation>
    <scope>NUCLEOTIDE SEQUENCE [LARGE SCALE GENOMIC DNA]</scope>
    <source>
        <strain evidence="4 5">DSM 15929</strain>
    </source>
</reference>
<evidence type="ECO:0000256" key="1">
    <source>
        <dbReference type="ARBA" id="ARBA00022737"/>
    </source>
</evidence>
<dbReference type="PROSITE" id="PS50005">
    <property type="entry name" value="TPR"/>
    <property type="match status" value="3"/>
</dbReference>